<organism evidence="1 2">
    <name type="scientific">Tumebacillus flagellatus</name>
    <dbReference type="NCBI Taxonomy" id="1157490"/>
    <lineage>
        <taxon>Bacteria</taxon>
        <taxon>Bacillati</taxon>
        <taxon>Bacillota</taxon>
        <taxon>Bacilli</taxon>
        <taxon>Bacillales</taxon>
        <taxon>Alicyclobacillaceae</taxon>
        <taxon>Tumebacillus</taxon>
    </lineage>
</organism>
<comment type="caution">
    <text evidence="1">The sequence shown here is derived from an EMBL/GenBank/DDBJ whole genome shotgun (WGS) entry which is preliminary data.</text>
</comment>
<keyword evidence="2" id="KW-1185">Reference proteome</keyword>
<protein>
    <submittedName>
        <fullName evidence="1">Uncharacterized protein</fullName>
    </submittedName>
</protein>
<dbReference type="EMBL" id="JMIR01000017">
    <property type="protein sequence ID" value="KEO82881.1"/>
    <property type="molecule type" value="Genomic_DNA"/>
</dbReference>
<reference evidence="1 2" key="1">
    <citation type="journal article" date="2013" name="Int. J. Syst. Evol. Microbiol.">
        <title>Tumebacillus flagellatus sp. nov., an alpha-amylase/pullulanase-producing bacterium isolated from cassava wastewater.</title>
        <authorList>
            <person name="Wang Q."/>
            <person name="Xie N."/>
            <person name="Qin Y."/>
            <person name="Shen N."/>
            <person name="Zhu J."/>
            <person name="Mi H."/>
            <person name="Huang R."/>
        </authorList>
    </citation>
    <scope>NUCLEOTIDE SEQUENCE [LARGE SCALE GENOMIC DNA]</scope>
    <source>
        <strain evidence="1 2">GST4</strain>
    </source>
</reference>
<evidence type="ECO:0000313" key="2">
    <source>
        <dbReference type="Proteomes" id="UP000027931"/>
    </source>
</evidence>
<evidence type="ECO:0000313" key="1">
    <source>
        <dbReference type="EMBL" id="KEO82881.1"/>
    </source>
</evidence>
<dbReference type="Proteomes" id="UP000027931">
    <property type="component" value="Unassembled WGS sequence"/>
</dbReference>
<sequence length="241" mass="27086">MVWETFFKGVRREERRLLSGQGTLGHLLIHYFEQTIARRYAVTSGYIFSVDGTHMDRDSDLILFNRLHTPKMRSGVVPLIPAETTGAVIQTVECLTESLLIEEAQHLQDVRALPKLTPKGYTSGIQLVTEHPYTMGLIVCAASELSLTEIRDILAKQQANTPLTERVSAVFVLGQGLVLYDDPATQEARYFPTESSRLTVVERGEDTLAFLMLYVSSYLNSIEFIPPNFLKLLTTEHIPAE</sequence>
<name>A0A074LL67_9BACL</name>
<dbReference type="AlphaFoldDB" id="A0A074LL67"/>
<proteinExistence type="predicted"/>
<accession>A0A074LL67</accession>
<gene>
    <name evidence="1" type="ORF">EL26_13330</name>
</gene>